<dbReference type="InterPro" id="IPR000421">
    <property type="entry name" value="FA58C"/>
</dbReference>
<dbReference type="PROSITE" id="PS50022">
    <property type="entry name" value="FA58C_3"/>
    <property type="match status" value="1"/>
</dbReference>
<gene>
    <name evidence="3" type="ORF">IBL28_01675</name>
</gene>
<protein>
    <submittedName>
        <fullName evidence="3">Discoidin domain-containing protein</fullName>
    </submittedName>
</protein>
<feature type="domain" description="F5/8 type C" evidence="2">
    <location>
        <begin position="387"/>
        <end position="526"/>
    </location>
</feature>
<keyword evidence="1" id="KW-0732">Signal</keyword>
<dbReference type="RefSeq" id="WP_187963819.1">
    <property type="nucleotide sequence ID" value="NZ_JACVDC010000002.1"/>
</dbReference>
<evidence type="ECO:0000313" key="4">
    <source>
        <dbReference type="Proteomes" id="UP000653730"/>
    </source>
</evidence>
<evidence type="ECO:0000256" key="1">
    <source>
        <dbReference type="SAM" id="SignalP"/>
    </source>
</evidence>
<organism evidence="3 4">
    <name type="scientific">Sinomicrobium weinanense</name>
    <dbReference type="NCBI Taxonomy" id="2842200"/>
    <lineage>
        <taxon>Bacteria</taxon>
        <taxon>Pseudomonadati</taxon>
        <taxon>Bacteroidota</taxon>
        <taxon>Flavobacteriia</taxon>
        <taxon>Flavobacteriales</taxon>
        <taxon>Flavobacteriaceae</taxon>
        <taxon>Sinomicrobium</taxon>
    </lineage>
</organism>
<sequence length="529" mass="59121">MKIMKKKFIMLSFVAAAIAGCSKDHFNAAEVGPGADNLTANQPTFNNEFSTQPYKLNVIYFLPQDVEPFADFKRRISTILLQTQGFFAENLEREGFGRTSFGLDLLAENLLNIDTVRGEYAQDYYSYSGGGSKIIPEIEQFFAENKHRKKSEHTLVIVPSRSGDPLNPGGVPFYGLGKYCFALDYPYMDVQYLGQDDVYGNLATKWIGGLIHELGHGLNAPHNKERKSEQPTLGTALMGSGNHTYGKNPTFITAASAATFANSQTFSKVERTDWYDKVTHNLSKLNAKFENGSIIIDGQFSSDHTVTDINFYHDPAPSGGNKDYDTPTWTVKPDGDTFHVVSPLSDFYTLDGLYQLRIRFYHENGSSKTYSFQYEFINGIPQLDDVVIKELLSRDGWSILEADSEEDTGAAAKMLDGDQGSVWHTEWKQTLPNHPHHFVLDMGAETTVDGFAFLNRSNLNGAIKDCEVFTSNDNINWTSQGTYTLKEQTSWQYIKLPSTASARYMKLVTANCYGGFSYTHLAEIGAYSD</sequence>
<name>A0A926Q072_9FLAO</name>
<dbReference type="Proteomes" id="UP000653730">
    <property type="component" value="Unassembled WGS sequence"/>
</dbReference>
<feature type="chain" id="PRO_5037137441" evidence="1">
    <location>
        <begin position="20"/>
        <end position="529"/>
    </location>
</feature>
<proteinExistence type="predicted"/>
<reference evidence="3 4" key="1">
    <citation type="submission" date="2020-09" db="EMBL/GenBank/DDBJ databases">
        <title>Sinomicrobium weinanense sp. nov., a halophilic bacteria isolated from saline-alkali soil.</title>
        <authorList>
            <person name="Wu P."/>
            <person name="Ren H."/>
            <person name="Mei Y."/>
            <person name="Liang Y."/>
            <person name="Chen Z."/>
        </authorList>
    </citation>
    <scope>NUCLEOTIDE SEQUENCE [LARGE SCALE GENOMIC DNA]</scope>
    <source>
        <strain evidence="3 4">FJxs</strain>
    </source>
</reference>
<dbReference type="EMBL" id="JACVDC010000002">
    <property type="protein sequence ID" value="MBC9794662.1"/>
    <property type="molecule type" value="Genomic_DNA"/>
</dbReference>
<feature type="signal peptide" evidence="1">
    <location>
        <begin position="1"/>
        <end position="19"/>
    </location>
</feature>
<dbReference type="InterPro" id="IPR008979">
    <property type="entry name" value="Galactose-bd-like_sf"/>
</dbReference>
<evidence type="ECO:0000313" key="3">
    <source>
        <dbReference type="EMBL" id="MBC9794662.1"/>
    </source>
</evidence>
<dbReference type="PROSITE" id="PS51257">
    <property type="entry name" value="PROKAR_LIPOPROTEIN"/>
    <property type="match status" value="1"/>
</dbReference>
<accession>A0A926Q072</accession>
<dbReference type="Gene3D" id="2.60.120.260">
    <property type="entry name" value="Galactose-binding domain-like"/>
    <property type="match status" value="1"/>
</dbReference>
<dbReference type="SUPFAM" id="SSF49785">
    <property type="entry name" value="Galactose-binding domain-like"/>
    <property type="match status" value="1"/>
</dbReference>
<dbReference type="AlphaFoldDB" id="A0A926Q072"/>
<dbReference type="Pfam" id="PF00754">
    <property type="entry name" value="F5_F8_type_C"/>
    <property type="match status" value="1"/>
</dbReference>
<comment type="caution">
    <text evidence="3">The sequence shown here is derived from an EMBL/GenBank/DDBJ whole genome shotgun (WGS) entry which is preliminary data.</text>
</comment>
<evidence type="ECO:0000259" key="2">
    <source>
        <dbReference type="PROSITE" id="PS50022"/>
    </source>
</evidence>
<keyword evidence="4" id="KW-1185">Reference proteome</keyword>